<protein>
    <recommendedName>
        <fullName evidence="9">Centromere protein L</fullName>
    </recommendedName>
</protein>
<comment type="similarity">
    <text evidence="3">Belongs to the CENP-L/IML3 family.</text>
</comment>
<comment type="subcellular location">
    <subcellularLocation>
        <location evidence="2">Chromosome</location>
        <location evidence="2">Centromere</location>
    </subcellularLocation>
    <subcellularLocation>
        <location evidence="1">Nucleus</location>
    </subcellularLocation>
</comment>
<evidence type="ECO:0000256" key="4">
    <source>
        <dbReference type="ARBA" id="ARBA00022454"/>
    </source>
</evidence>
<dbReference type="Proteomes" id="UP000054107">
    <property type="component" value="Unassembled WGS sequence"/>
</dbReference>
<sequence>MYSYEVELDHTADFSNQTFQLYKLGPIYEFRKTTATNKEKTLAAQLCQNLKLHDGRQITRTQKQKDADNILQGDLRRLHIDPINLPDIKSYDPEIKPLRFTIEILQFKDDRLTEHTFYMLPSPTVPQNEKKPDAFEYYPLVLIKATNQIKQEIIAWFDKRYIATCTPLFMYPATMVDSVDIWIDSILDLQEKLRVFASVPDQMLRPPLTLEYTTGDENLSTITVKISRPQALEICKRMSDPRQFLRTFEAHVENTAHFRLNTLTLYQVTSSVANVRKDGHVKISPHAYKSFAIRLLQSWVDLAVEKVFPNIGS</sequence>
<evidence type="ECO:0000256" key="6">
    <source>
        <dbReference type="ARBA" id="ARBA00023328"/>
    </source>
</evidence>
<evidence type="ECO:0008006" key="9">
    <source>
        <dbReference type="Google" id="ProtNLM"/>
    </source>
</evidence>
<dbReference type="GO" id="GO:0000775">
    <property type="term" value="C:chromosome, centromeric region"/>
    <property type="evidence" value="ECO:0007669"/>
    <property type="project" value="UniProtKB-SubCell"/>
</dbReference>
<dbReference type="STRING" id="35722.A0A0B7NFI9"/>
<evidence type="ECO:0000256" key="2">
    <source>
        <dbReference type="ARBA" id="ARBA00004584"/>
    </source>
</evidence>
<keyword evidence="8" id="KW-1185">Reference proteome</keyword>
<evidence type="ECO:0000313" key="7">
    <source>
        <dbReference type="EMBL" id="CEP17281.1"/>
    </source>
</evidence>
<evidence type="ECO:0000256" key="5">
    <source>
        <dbReference type="ARBA" id="ARBA00023242"/>
    </source>
</evidence>
<evidence type="ECO:0000256" key="3">
    <source>
        <dbReference type="ARBA" id="ARBA00011060"/>
    </source>
</evidence>
<keyword evidence="5" id="KW-0539">Nucleus</keyword>
<dbReference type="AlphaFoldDB" id="A0A0B7NFI9"/>
<keyword evidence="6" id="KW-0137">Centromere</keyword>
<gene>
    <name evidence="7" type="primary">PARPA_11577.1 scaffold 44482</name>
</gene>
<dbReference type="Pfam" id="PF13092">
    <property type="entry name" value="CENP-L"/>
    <property type="match status" value="1"/>
</dbReference>
<keyword evidence="4" id="KW-0158">Chromosome</keyword>
<dbReference type="GO" id="GO:0005634">
    <property type="term" value="C:nucleus"/>
    <property type="evidence" value="ECO:0007669"/>
    <property type="project" value="UniProtKB-SubCell"/>
</dbReference>
<name>A0A0B7NFI9_9FUNG</name>
<evidence type="ECO:0000256" key="1">
    <source>
        <dbReference type="ARBA" id="ARBA00004123"/>
    </source>
</evidence>
<dbReference type="InterPro" id="IPR025204">
    <property type="entry name" value="CENP-L"/>
</dbReference>
<reference evidence="7 8" key="1">
    <citation type="submission" date="2014-09" db="EMBL/GenBank/DDBJ databases">
        <authorList>
            <person name="Ellenberger Sabrina"/>
        </authorList>
    </citation>
    <scope>NUCLEOTIDE SEQUENCE [LARGE SCALE GENOMIC DNA]</scope>
    <source>
        <strain evidence="7 8">CBS 412.66</strain>
    </source>
</reference>
<evidence type="ECO:0000313" key="8">
    <source>
        <dbReference type="Proteomes" id="UP000054107"/>
    </source>
</evidence>
<organism evidence="7 8">
    <name type="scientific">Parasitella parasitica</name>
    <dbReference type="NCBI Taxonomy" id="35722"/>
    <lineage>
        <taxon>Eukaryota</taxon>
        <taxon>Fungi</taxon>
        <taxon>Fungi incertae sedis</taxon>
        <taxon>Mucoromycota</taxon>
        <taxon>Mucoromycotina</taxon>
        <taxon>Mucoromycetes</taxon>
        <taxon>Mucorales</taxon>
        <taxon>Mucorineae</taxon>
        <taxon>Mucoraceae</taxon>
        <taxon>Parasitella</taxon>
    </lineage>
</organism>
<proteinExistence type="inferred from homology"/>
<dbReference type="EMBL" id="LN733663">
    <property type="protein sequence ID" value="CEP17281.1"/>
    <property type="molecule type" value="Genomic_DNA"/>
</dbReference>
<dbReference type="PANTHER" id="PTHR31740">
    <property type="entry name" value="CENTROMERE PROTEIN L"/>
    <property type="match status" value="1"/>
</dbReference>
<dbReference type="PANTHER" id="PTHR31740:SF2">
    <property type="entry name" value="CENTROMERE PROTEIN L"/>
    <property type="match status" value="1"/>
</dbReference>
<accession>A0A0B7NFI9</accession>
<dbReference type="OrthoDB" id="2555519at2759"/>